<dbReference type="InterPro" id="IPR019427">
    <property type="entry name" value="7TM_GPCR_serpentine_rcpt_Srw"/>
</dbReference>
<feature type="transmembrane region" description="Helical" evidence="5">
    <location>
        <begin position="49"/>
        <end position="77"/>
    </location>
</feature>
<feature type="transmembrane region" description="Helical" evidence="5">
    <location>
        <begin position="173"/>
        <end position="194"/>
    </location>
</feature>
<dbReference type="AlphaFoldDB" id="A0AAV3XXE5"/>
<feature type="transmembrane region" description="Helical" evidence="5">
    <location>
        <begin position="290"/>
        <end position="318"/>
    </location>
</feature>
<organism evidence="7 8">
    <name type="scientific">Plakobranchus ocellatus</name>
    <dbReference type="NCBI Taxonomy" id="259542"/>
    <lineage>
        <taxon>Eukaryota</taxon>
        <taxon>Metazoa</taxon>
        <taxon>Spiralia</taxon>
        <taxon>Lophotrochozoa</taxon>
        <taxon>Mollusca</taxon>
        <taxon>Gastropoda</taxon>
        <taxon>Heterobranchia</taxon>
        <taxon>Euthyneura</taxon>
        <taxon>Panpulmonata</taxon>
        <taxon>Sacoglossa</taxon>
        <taxon>Placobranchoidea</taxon>
        <taxon>Plakobranchidae</taxon>
        <taxon>Plakobranchus</taxon>
    </lineage>
</organism>
<accession>A0AAV3XXE5</accession>
<evidence type="ECO:0000256" key="1">
    <source>
        <dbReference type="ARBA" id="ARBA00004370"/>
    </source>
</evidence>
<comment type="subcellular location">
    <subcellularLocation>
        <location evidence="1">Membrane</location>
    </subcellularLocation>
</comment>
<evidence type="ECO:0000313" key="8">
    <source>
        <dbReference type="Proteomes" id="UP000735302"/>
    </source>
</evidence>
<dbReference type="GO" id="GO:0008528">
    <property type="term" value="F:G protein-coupled peptide receptor activity"/>
    <property type="evidence" value="ECO:0007669"/>
    <property type="project" value="InterPro"/>
</dbReference>
<gene>
    <name evidence="7" type="ORF">PoB_000164200</name>
</gene>
<feature type="transmembrane region" description="Helical" evidence="5">
    <location>
        <begin position="330"/>
        <end position="356"/>
    </location>
</feature>
<feature type="transmembrane region" description="Helical" evidence="5">
    <location>
        <begin position="89"/>
        <end position="114"/>
    </location>
</feature>
<dbReference type="GO" id="GO:0016020">
    <property type="term" value="C:membrane"/>
    <property type="evidence" value="ECO:0007669"/>
    <property type="project" value="UniProtKB-SubCell"/>
</dbReference>
<dbReference type="PANTHER" id="PTHR46641">
    <property type="entry name" value="FMRFAMIDE RECEPTOR-RELATED"/>
    <property type="match status" value="1"/>
</dbReference>
<keyword evidence="7" id="KW-0675">Receptor</keyword>
<evidence type="ECO:0000259" key="6">
    <source>
        <dbReference type="PROSITE" id="PS50262"/>
    </source>
</evidence>
<evidence type="ECO:0000256" key="2">
    <source>
        <dbReference type="ARBA" id="ARBA00022692"/>
    </source>
</evidence>
<evidence type="ECO:0000256" key="5">
    <source>
        <dbReference type="SAM" id="Phobius"/>
    </source>
</evidence>
<keyword evidence="2 5" id="KW-0812">Transmembrane</keyword>
<sequence length="388" mass="43670">MDPSEAQNTRFAAEVVMTENPFEVWTDQNKVSSPGIVASGFLTDAQLDISLLILISFSQIFNIAGIIGNILNIVVLAKLGYSEPSNISLTALAASDLSCAVLSTWSGLCFLPPFRDSNLPFDTINVSSLTGAFLWAYMTRTSAWITAFISFERCLCVLMPLKVKRLITTKTTLRAMVIIVILTTFPYFSSYFGYRFVWIKYPHLNATILNIISRGNDYFPLLETIVMIICGVIQPLLAFIIVIVCTIFLTVQLKKMSSWRKTATSVDSRANSTPSDAAVRSSSSNRDVRLIRMVVAIASIFIVCFTPTCVQLVCTAMFKEFFYFGVYERLFFLISILTLLCQSVNGSLNIIMYYNMASKYRITLRRLFDLDSKNKTNLLQFRARKIFL</sequence>
<feature type="domain" description="G-protein coupled receptors family 1 profile" evidence="6">
    <location>
        <begin position="68"/>
        <end position="353"/>
    </location>
</feature>
<dbReference type="SUPFAM" id="SSF81321">
    <property type="entry name" value="Family A G protein-coupled receptor-like"/>
    <property type="match status" value="1"/>
</dbReference>
<dbReference type="PROSITE" id="PS50262">
    <property type="entry name" value="G_PROTEIN_RECEP_F1_2"/>
    <property type="match status" value="1"/>
</dbReference>
<dbReference type="InterPro" id="IPR052954">
    <property type="entry name" value="GPCR-Ligand_Int"/>
</dbReference>
<evidence type="ECO:0000313" key="7">
    <source>
        <dbReference type="EMBL" id="GFN75136.1"/>
    </source>
</evidence>
<dbReference type="InterPro" id="IPR000276">
    <property type="entry name" value="GPCR_Rhodpsn"/>
</dbReference>
<protein>
    <submittedName>
        <fullName evidence="7">Peptide receptor gpcr</fullName>
    </submittedName>
</protein>
<feature type="transmembrane region" description="Helical" evidence="5">
    <location>
        <begin position="225"/>
        <end position="251"/>
    </location>
</feature>
<dbReference type="Pfam" id="PF10324">
    <property type="entry name" value="7TM_GPCR_Srw"/>
    <property type="match status" value="1"/>
</dbReference>
<dbReference type="Proteomes" id="UP000735302">
    <property type="component" value="Unassembled WGS sequence"/>
</dbReference>
<proteinExistence type="predicted"/>
<evidence type="ECO:0000256" key="4">
    <source>
        <dbReference type="ARBA" id="ARBA00023136"/>
    </source>
</evidence>
<dbReference type="PANTHER" id="PTHR46641:SF2">
    <property type="entry name" value="FMRFAMIDE RECEPTOR"/>
    <property type="match status" value="1"/>
</dbReference>
<dbReference type="PRINTS" id="PR00237">
    <property type="entry name" value="GPCRRHODOPSN"/>
</dbReference>
<keyword evidence="8" id="KW-1185">Reference proteome</keyword>
<keyword evidence="4 5" id="KW-0472">Membrane</keyword>
<feature type="transmembrane region" description="Helical" evidence="5">
    <location>
        <begin position="134"/>
        <end position="161"/>
    </location>
</feature>
<reference evidence="7 8" key="1">
    <citation type="journal article" date="2021" name="Elife">
        <title>Chloroplast acquisition without the gene transfer in kleptoplastic sea slugs, Plakobranchus ocellatus.</title>
        <authorList>
            <person name="Maeda T."/>
            <person name="Takahashi S."/>
            <person name="Yoshida T."/>
            <person name="Shimamura S."/>
            <person name="Takaki Y."/>
            <person name="Nagai Y."/>
            <person name="Toyoda A."/>
            <person name="Suzuki Y."/>
            <person name="Arimoto A."/>
            <person name="Ishii H."/>
            <person name="Satoh N."/>
            <person name="Nishiyama T."/>
            <person name="Hasebe M."/>
            <person name="Maruyama T."/>
            <person name="Minagawa J."/>
            <person name="Obokata J."/>
            <person name="Shigenobu S."/>
        </authorList>
    </citation>
    <scope>NUCLEOTIDE SEQUENCE [LARGE SCALE GENOMIC DNA]</scope>
</reference>
<dbReference type="EMBL" id="BLXT01000255">
    <property type="protein sequence ID" value="GFN75136.1"/>
    <property type="molecule type" value="Genomic_DNA"/>
</dbReference>
<name>A0AAV3XXE5_9GAST</name>
<dbReference type="InterPro" id="IPR017452">
    <property type="entry name" value="GPCR_Rhodpsn_7TM"/>
</dbReference>
<dbReference type="Gene3D" id="1.20.1070.10">
    <property type="entry name" value="Rhodopsin 7-helix transmembrane proteins"/>
    <property type="match status" value="1"/>
</dbReference>
<keyword evidence="3 5" id="KW-1133">Transmembrane helix</keyword>
<evidence type="ECO:0000256" key="3">
    <source>
        <dbReference type="ARBA" id="ARBA00022989"/>
    </source>
</evidence>
<comment type="caution">
    <text evidence="7">The sequence shown here is derived from an EMBL/GenBank/DDBJ whole genome shotgun (WGS) entry which is preliminary data.</text>
</comment>